<proteinExistence type="predicted"/>
<reference evidence="1" key="1">
    <citation type="submission" date="2019-08" db="EMBL/GenBank/DDBJ databases">
        <authorList>
            <person name="Kucharzyk K."/>
            <person name="Murdoch R.W."/>
            <person name="Higgins S."/>
            <person name="Loffler F."/>
        </authorList>
    </citation>
    <scope>NUCLEOTIDE SEQUENCE</scope>
</reference>
<sequence length="161" mass="17571">MGQFLQLVLGRGALGDPDGFAVQRLKAMDAIVLFNQDTQVVGIVGIREMVALFSRFGNGKGRQHRVQSTVVQHGSPGGDIDAGDGQRIGRALDPTGQFPCDIDLKALDLAGFRILVTKAWYVDFYADFQLVALIRCAARGKKQSGDQDGCYHQFLHDSTLF</sequence>
<name>A0A645JE09_9ZZZZ</name>
<accession>A0A645JE09</accession>
<gene>
    <name evidence="1" type="ORF">SDC9_205487</name>
</gene>
<dbReference type="AlphaFoldDB" id="A0A645JE09"/>
<protein>
    <submittedName>
        <fullName evidence="1">Uncharacterized protein</fullName>
    </submittedName>
</protein>
<evidence type="ECO:0000313" key="1">
    <source>
        <dbReference type="EMBL" id="MPN57793.1"/>
    </source>
</evidence>
<comment type="caution">
    <text evidence="1">The sequence shown here is derived from an EMBL/GenBank/DDBJ whole genome shotgun (WGS) entry which is preliminary data.</text>
</comment>
<dbReference type="EMBL" id="VSSQ01129785">
    <property type="protein sequence ID" value="MPN57793.1"/>
    <property type="molecule type" value="Genomic_DNA"/>
</dbReference>
<organism evidence="1">
    <name type="scientific">bioreactor metagenome</name>
    <dbReference type="NCBI Taxonomy" id="1076179"/>
    <lineage>
        <taxon>unclassified sequences</taxon>
        <taxon>metagenomes</taxon>
        <taxon>ecological metagenomes</taxon>
    </lineage>
</organism>